<keyword evidence="1" id="KW-0175">Coiled coil</keyword>
<comment type="caution">
    <text evidence="3">The sequence shown here is derived from an EMBL/GenBank/DDBJ whole genome shotgun (WGS) entry which is preliminary data.</text>
</comment>
<dbReference type="AlphaFoldDB" id="A0A9P4HG08"/>
<keyword evidence="4" id="KW-1185">Reference proteome</keyword>
<evidence type="ECO:0000313" key="4">
    <source>
        <dbReference type="Proteomes" id="UP000799777"/>
    </source>
</evidence>
<sequence length="376" mass="42997">MESHLEYVPRSSSLTFQDWEPGKHLTAISKKLRIGSYQPREGLVQPIWASVHSHSMSSKVTNMVTYFGDSLDGYDFHIPTLKGLDLEEPFSHIDGRESPRAKIKIRYLVLFHFLERGFLSLLVLPPGEGFDTFRKALCRVAKGRQDAQLPPLRGSPATNKQHPSVTSSETSSETSELQPETSVSSAIAVNDADTVNTAEATNSNEISQQAKRKRALENNDTHIEAPGKKFNVDDDFYHFQMFKQHLKQQLEKDYESVKAEVATLKAKNDMLQKQRDEWESNANFTCEQFKNADEQRLELQDKLDSTRKKFKTLEGDNAKQKGELERKDKLLQGEYEARKDIEQKKGFQQKELEQLRAFKAQFLQLASNLRSNEVSQ</sequence>
<feature type="compositionally biased region" description="Basic and acidic residues" evidence="2">
    <location>
        <begin position="215"/>
        <end position="227"/>
    </location>
</feature>
<dbReference type="Proteomes" id="UP000799777">
    <property type="component" value="Unassembled WGS sequence"/>
</dbReference>
<feature type="region of interest" description="Disordered" evidence="2">
    <location>
        <begin position="145"/>
        <end position="227"/>
    </location>
</feature>
<evidence type="ECO:0000313" key="3">
    <source>
        <dbReference type="EMBL" id="KAF2032602.1"/>
    </source>
</evidence>
<evidence type="ECO:0000256" key="2">
    <source>
        <dbReference type="SAM" id="MobiDB-lite"/>
    </source>
</evidence>
<feature type="coiled-coil region" evidence="1">
    <location>
        <begin position="247"/>
        <end position="316"/>
    </location>
</feature>
<reference evidence="3" key="1">
    <citation type="journal article" date="2020" name="Stud. Mycol.">
        <title>101 Dothideomycetes genomes: a test case for predicting lifestyles and emergence of pathogens.</title>
        <authorList>
            <person name="Haridas S."/>
            <person name="Albert R."/>
            <person name="Binder M."/>
            <person name="Bloem J."/>
            <person name="Labutti K."/>
            <person name="Salamov A."/>
            <person name="Andreopoulos B."/>
            <person name="Baker S."/>
            <person name="Barry K."/>
            <person name="Bills G."/>
            <person name="Bluhm B."/>
            <person name="Cannon C."/>
            <person name="Castanera R."/>
            <person name="Culley D."/>
            <person name="Daum C."/>
            <person name="Ezra D."/>
            <person name="Gonzalez J."/>
            <person name="Henrissat B."/>
            <person name="Kuo A."/>
            <person name="Liang C."/>
            <person name="Lipzen A."/>
            <person name="Lutzoni F."/>
            <person name="Magnuson J."/>
            <person name="Mondo S."/>
            <person name="Nolan M."/>
            <person name="Ohm R."/>
            <person name="Pangilinan J."/>
            <person name="Park H.-J."/>
            <person name="Ramirez L."/>
            <person name="Alfaro M."/>
            <person name="Sun H."/>
            <person name="Tritt A."/>
            <person name="Yoshinaga Y."/>
            <person name="Zwiers L.-H."/>
            <person name="Turgeon B."/>
            <person name="Goodwin S."/>
            <person name="Spatafora J."/>
            <person name="Crous P."/>
            <person name="Grigoriev I."/>
        </authorList>
    </citation>
    <scope>NUCLEOTIDE SEQUENCE</scope>
    <source>
        <strain evidence="3">CBS 110217</strain>
    </source>
</reference>
<organism evidence="3 4">
    <name type="scientific">Setomelanomma holmii</name>
    <dbReference type="NCBI Taxonomy" id="210430"/>
    <lineage>
        <taxon>Eukaryota</taxon>
        <taxon>Fungi</taxon>
        <taxon>Dikarya</taxon>
        <taxon>Ascomycota</taxon>
        <taxon>Pezizomycotina</taxon>
        <taxon>Dothideomycetes</taxon>
        <taxon>Pleosporomycetidae</taxon>
        <taxon>Pleosporales</taxon>
        <taxon>Pleosporineae</taxon>
        <taxon>Phaeosphaeriaceae</taxon>
        <taxon>Setomelanomma</taxon>
    </lineage>
</organism>
<accession>A0A9P4HG08</accession>
<name>A0A9P4HG08_9PLEO</name>
<evidence type="ECO:0000256" key="1">
    <source>
        <dbReference type="SAM" id="Coils"/>
    </source>
</evidence>
<feature type="compositionally biased region" description="Low complexity" evidence="2">
    <location>
        <begin position="164"/>
        <end position="182"/>
    </location>
</feature>
<gene>
    <name evidence="3" type="ORF">EK21DRAFT_109674</name>
</gene>
<proteinExistence type="predicted"/>
<feature type="compositionally biased region" description="Polar residues" evidence="2">
    <location>
        <begin position="183"/>
        <end position="209"/>
    </location>
</feature>
<protein>
    <submittedName>
        <fullName evidence="3">Uncharacterized protein</fullName>
    </submittedName>
</protein>
<dbReference type="EMBL" id="ML978171">
    <property type="protein sequence ID" value="KAF2032602.1"/>
    <property type="molecule type" value="Genomic_DNA"/>
</dbReference>
<dbReference type="OrthoDB" id="3801368at2759"/>